<proteinExistence type="predicted"/>
<organism evidence="2 3">
    <name type="scientific">Spodoptera exigua</name>
    <name type="common">Beet armyworm</name>
    <name type="synonym">Noctua fulgens</name>
    <dbReference type="NCBI Taxonomy" id="7107"/>
    <lineage>
        <taxon>Eukaryota</taxon>
        <taxon>Metazoa</taxon>
        <taxon>Ecdysozoa</taxon>
        <taxon>Arthropoda</taxon>
        <taxon>Hexapoda</taxon>
        <taxon>Insecta</taxon>
        <taxon>Pterygota</taxon>
        <taxon>Neoptera</taxon>
        <taxon>Endopterygota</taxon>
        <taxon>Lepidoptera</taxon>
        <taxon>Glossata</taxon>
        <taxon>Ditrysia</taxon>
        <taxon>Noctuoidea</taxon>
        <taxon>Noctuidae</taxon>
        <taxon>Amphipyrinae</taxon>
        <taxon>Spodoptera</taxon>
    </lineage>
</organism>
<feature type="region of interest" description="Disordered" evidence="1">
    <location>
        <begin position="1"/>
        <end position="27"/>
    </location>
</feature>
<dbReference type="Proteomes" id="UP000648187">
    <property type="component" value="Unassembled WGS sequence"/>
</dbReference>
<reference evidence="2" key="1">
    <citation type="submission" date="2020-08" db="EMBL/GenBank/DDBJ databases">
        <title>Spodoptera exigua strain:BAW_Kor-Di-RS1 Genome sequencing and assembly.</title>
        <authorList>
            <person name="Kim J."/>
            <person name="Nam H.Y."/>
            <person name="Kwon M."/>
            <person name="Choi J.H."/>
            <person name="Cho S.R."/>
            <person name="Kim G.-H."/>
        </authorList>
    </citation>
    <scope>NUCLEOTIDE SEQUENCE</scope>
    <source>
        <strain evidence="2">BAW_Kor-Di-RS1</strain>
        <tissue evidence="2">Whole-body</tissue>
    </source>
</reference>
<dbReference type="AlphaFoldDB" id="A0A835GS26"/>
<accession>A0A835GS26</accession>
<dbReference type="EMBL" id="JACKWZ010000008">
    <property type="protein sequence ID" value="KAF9423503.1"/>
    <property type="molecule type" value="Genomic_DNA"/>
</dbReference>
<evidence type="ECO:0000313" key="3">
    <source>
        <dbReference type="Proteomes" id="UP000648187"/>
    </source>
</evidence>
<evidence type="ECO:0000313" key="2">
    <source>
        <dbReference type="EMBL" id="KAF9423503.1"/>
    </source>
</evidence>
<sequence>MAASLRSAPIGQQQSLGHYASDTTRTRHETIINEEGKSYVSKKMDKENMIKAIEDVISKKMGFNEVSCTY</sequence>
<comment type="caution">
    <text evidence="2">The sequence shown here is derived from an EMBL/GenBank/DDBJ whole genome shotgun (WGS) entry which is preliminary data.</text>
</comment>
<evidence type="ECO:0000256" key="1">
    <source>
        <dbReference type="SAM" id="MobiDB-lite"/>
    </source>
</evidence>
<name>A0A835GS26_SPOEX</name>
<keyword evidence="3" id="KW-1185">Reference proteome</keyword>
<gene>
    <name evidence="2" type="ORF">HW555_001058</name>
</gene>
<protein>
    <submittedName>
        <fullName evidence="2">Uncharacterized protein</fullName>
    </submittedName>
</protein>